<dbReference type="AlphaFoldDB" id="A0A2N5C717"/>
<dbReference type="OrthoDB" id="8966970at2"/>
<proteinExistence type="predicted"/>
<gene>
    <name evidence="1" type="ORF">CYJ10_24310</name>
</gene>
<organism evidence="1 2">
    <name type="scientific">Cupriavidus pauculus</name>
    <dbReference type="NCBI Taxonomy" id="82633"/>
    <lineage>
        <taxon>Bacteria</taxon>
        <taxon>Pseudomonadati</taxon>
        <taxon>Pseudomonadota</taxon>
        <taxon>Betaproteobacteria</taxon>
        <taxon>Burkholderiales</taxon>
        <taxon>Burkholderiaceae</taxon>
        <taxon>Cupriavidus</taxon>
    </lineage>
</organism>
<reference evidence="1 2" key="1">
    <citation type="submission" date="2017-12" db="EMBL/GenBank/DDBJ databases">
        <title>Genome sequence of the active heterotrophic nitrifier-denitrifier, Cupriavidus pauculus UM1.</title>
        <authorList>
            <person name="Putonti C."/>
            <person name="Castignetti D."/>
        </authorList>
    </citation>
    <scope>NUCLEOTIDE SEQUENCE [LARGE SCALE GENOMIC DNA]</scope>
    <source>
        <strain evidence="1 2">UM1</strain>
    </source>
</reference>
<dbReference type="EMBL" id="PJRP01000014">
    <property type="protein sequence ID" value="PLP98009.1"/>
    <property type="molecule type" value="Genomic_DNA"/>
</dbReference>
<sequence length="69" mass="7802">MNFPAGPKAMGDDFHAAVEALVSGKAYGRRNVYCVRPSEYEPYPVFDDEKRVIFVIARPTGNRCLFTYP</sequence>
<accession>A0A2N5C717</accession>
<protein>
    <submittedName>
        <fullName evidence="1">Uncharacterized protein</fullName>
    </submittedName>
</protein>
<evidence type="ECO:0000313" key="2">
    <source>
        <dbReference type="Proteomes" id="UP000234341"/>
    </source>
</evidence>
<evidence type="ECO:0000313" key="1">
    <source>
        <dbReference type="EMBL" id="PLP98009.1"/>
    </source>
</evidence>
<name>A0A2N5C717_9BURK</name>
<dbReference type="Proteomes" id="UP000234341">
    <property type="component" value="Unassembled WGS sequence"/>
</dbReference>
<comment type="caution">
    <text evidence="1">The sequence shown here is derived from an EMBL/GenBank/DDBJ whole genome shotgun (WGS) entry which is preliminary data.</text>
</comment>